<proteinExistence type="predicted"/>
<organism evidence="1">
    <name type="scientific">Absidia glauca</name>
    <name type="common">Pin mould</name>
    <dbReference type="NCBI Taxonomy" id="4829"/>
    <lineage>
        <taxon>Eukaryota</taxon>
        <taxon>Fungi</taxon>
        <taxon>Fungi incertae sedis</taxon>
        <taxon>Mucoromycota</taxon>
        <taxon>Mucoromycotina</taxon>
        <taxon>Mucoromycetes</taxon>
        <taxon>Mucorales</taxon>
        <taxon>Cunninghamellaceae</taxon>
        <taxon>Absidia</taxon>
    </lineage>
</organism>
<keyword evidence="2" id="KW-1185">Reference proteome</keyword>
<name>A0A168LNM3_ABSGL</name>
<gene>
    <name evidence="1" type="primary">ABSGL_02642.1 scaffold 3684</name>
</gene>
<accession>A0A168LNM3</accession>
<sequence length="112" mass="12774">MNGRLWGPLESVSVLGLSVVFREVGDTDIRQVWYLSIDTQFPLFHVEFEDGLSTLVLQNREPRHKNLRKSNVFNGPPAHFISHPAFVKLSFAYVAIGLDLAHQRMSETHSKK</sequence>
<protein>
    <submittedName>
        <fullName evidence="1">Uncharacterized protein</fullName>
    </submittedName>
</protein>
<reference evidence="1" key="1">
    <citation type="submission" date="2016-04" db="EMBL/GenBank/DDBJ databases">
        <authorList>
            <person name="Evans L.H."/>
            <person name="Alamgir A."/>
            <person name="Owens N."/>
            <person name="Weber N.D."/>
            <person name="Virtaneva K."/>
            <person name="Barbian K."/>
            <person name="Babar A."/>
            <person name="Rosenke K."/>
        </authorList>
    </citation>
    <scope>NUCLEOTIDE SEQUENCE [LARGE SCALE GENOMIC DNA]</scope>
    <source>
        <strain evidence="1">CBS 101.48</strain>
    </source>
</reference>
<dbReference type="InParanoid" id="A0A168LNM3"/>
<dbReference type="EMBL" id="LT551602">
    <property type="protein sequence ID" value="SAL97171.1"/>
    <property type="molecule type" value="Genomic_DNA"/>
</dbReference>
<evidence type="ECO:0000313" key="1">
    <source>
        <dbReference type="EMBL" id="SAL97171.1"/>
    </source>
</evidence>
<dbReference type="AlphaFoldDB" id="A0A168LNM3"/>
<evidence type="ECO:0000313" key="2">
    <source>
        <dbReference type="Proteomes" id="UP000078561"/>
    </source>
</evidence>
<dbReference type="Proteomes" id="UP000078561">
    <property type="component" value="Unassembled WGS sequence"/>
</dbReference>